<dbReference type="WBParaSite" id="ACOC_0000964101-mRNA-1">
    <property type="protein sequence ID" value="ACOC_0000964101-mRNA-1"/>
    <property type="gene ID" value="ACOC_0000964101"/>
</dbReference>
<keyword evidence="2" id="KW-1015">Disulfide bond</keyword>
<feature type="region of interest" description="Disordered" evidence="3">
    <location>
        <begin position="721"/>
        <end position="772"/>
    </location>
</feature>
<keyword evidence="4" id="KW-0812">Transmembrane</keyword>
<dbReference type="CDD" id="cd00054">
    <property type="entry name" value="EGF_CA"/>
    <property type="match status" value="1"/>
</dbReference>
<evidence type="ECO:0000259" key="5">
    <source>
        <dbReference type="PROSITE" id="PS50026"/>
    </source>
</evidence>
<dbReference type="GO" id="GO:0005680">
    <property type="term" value="C:anaphase-promoting complex"/>
    <property type="evidence" value="ECO:0007669"/>
    <property type="project" value="TreeGrafter"/>
</dbReference>
<evidence type="ECO:0000256" key="2">
    <source>
        <dbReference type="PROSITE-ProRule" id="PRU00076"/>
    </source>
</evidence>
<dbReference type="InterPro" id="IPR007110">
    <property type="entry name" value="Ig-like_dom"/>
</dbReference>
<dbReference type="SUPFAM" id="SSF57196">
    <property type="entry name" value="EGF/Laminin"/>
    <property type="match status" value="1"/>
</dbReference>
<feature type="disulfide bond" evidence="2">
    <location>
        <begin position="153"/>
        <end position="162"/>
    </location>
</feature>
<dbReference type="PROSITE" id="PS50835">
    <property type="entry name" value="IG_LIKE"/>
    <property type="match status" value="1"/>
</dbReference>
<comment type="caution">
    <text evidence="2">Lacks conserved residue(s) required for the propagation of feature annotation.</text>
</comment>
<dbReference type="PROSITE" id="PS00022">
    <property type="entry name" value="EGF_1"/>
    <property type="match status" value="1"/>
</dbReference>
<dbReference type="SUPFAM" id="SSF48452">
    <property type="entry name" value="TPR-like"/>
    <property type="match status" value="2"/>
</dbReference>
<keyword evidence="2" id="KW-0245">EGF-like domain</keyword>
<dbReference type="Gene3D" id="2.60.40.10">
    <property type="entry name" value="Immunoglobulins"/>
    <property type="match status" value="1"/>
</dbReference>
<dbReference type="GO" id="GO:0045842">
    <property type="term" value="P:positive regulation of mitotic metaphase/anaphase transition"/>
    <property type="evidence" value="ECO:0007669"/>
    <property type="project" value="TreeGrafter"/>
</dbReference>
<reference evidence="9" key="1">
    <citation type="submission" date="2016-04" db="UniProtKB">
        <authorList>
            <consortium name="WormBaseParasite"/>
        </authorList>
    </citation>
    <scope>IDENTIFICATION</scope>
</reference>
<dbReference type="PANTHER" id="PTHR12558:SF36">
    <property type="entry name" value="ANAPHASE-PROMOTING COMPLEX SUBUNIT 7"/>
    <property type="match status" value="1"/>
</dbReference>
<evidence type="ECO:0000313" key="7">
    <source>
        <dbReference type="EMBL" id="VDM61227.1"/>
    </source>
</evidence>
<dbReference type="InterPro" id="IPR019734">
    <property type="entry name" value="TPR_rpt"/>
</dbReference>
<keyword evidence="4" id="KW-0472">Membrane</keyword>
<proteinExistence type="predicted"/>
<keyword evidence="1" id="KW-0802">TPR repeat</keyword>
<evidence type="ECO:0000259" key="6">
    <source>
        <dbReference type="PROSITE" id="PS50835"/>
    </source>
</evidence>
<dbReference type="STRING" id="334426.A0A158PK58"/>
<accession>A0A158PK58</accession>
<dbReference type="GO" id="GO:0016567">
    <property type="term" value="P:protein ubiquitination"/>
    <property type="evidence" value="ECO:0007669"/>
    <property type="project" value="TreeGrafter"/>
</dbReference>
<keyword evidence="8" id="KW-1185">Reference proteome</keyword>
<reference evidence="7 8" key="2">
    <citation type="submission" date="2018-11" db="EMBL/GenBank/DDBJ databases">
        <authorList>
            <consortium name="Pathogen Informatics"/>
        </authorList>
    </citation>
    <scope>NUCLEOTIDE SEQUENCE [LARGE SCALE GENOMIC DNA]</scope>
    <source>
        <strain evidence="7 8">Costa Rica</strain>
    </source>
</reference>
<organism evidence="9">
    <name type="scientific">Angiostrongylus costaricensis</name>
    <name type="common">Nematode worm</name>
    <dbReference type="NCBI Taxonomy" id="334426"/>
    <lineage>
        <taxon>Eukaryota</taxon>
        <taxon>Metazoa</taxon>
        <taxon>Ecdysozoa</taxon>
        <taxon>Nematoda</taxon>
        <taxon>Chromadorea</taxon>
        <taxon>Rhabditida</taxon>
        <taxon>Rhabditina</taxon>
        <taxon>Rhabditomorpha</taxon>
        <taxon>Strongyloidea</taxon>
        <taxon>Metastrongylidae</taxon>
        <taxon>Angiostrongylus</taxon>
    </lineage>
</organism>
<dbReference type="EMBL" id="UYYA01004330">
    <property type="protein sequence ID" value="VDM61227.1"/>
    <property type="molecule type" value="Genomic_DNA"/>
</dbReference>
<dbReference type="InterPro" id="IPR013783">
    <property type="entry name" value="Ig-like_fold"/>
</dbReference>
<dbReference type="InterPro" id="IPR011990">
    <property type="entry name" value="TPR-like_helical_dom_sf"/>
</dbReference>
<dbReference type="Pfam" id="PF23106">
    <property type="entry name" value="EGF_Teneurin"/>
    <property type="match status" value="1"/>
</dbReference>
<dbReference type="SMART" id="SM00028">
    <property type="entry name" value="TPR"/>
    <property type="match status" value="3"/>
</dbReference>
<feature type="domain" description="EGF-like" evidence="5">
    <location>
        <begin position="125"/>
        <end position="163"/>
    </location>
</feature>
<dbReference type="Proteomes" id="UP000267027">
    <property type="component" value="Unassembled WGS sequence"/>
</dbReference>
<dbReference type="Gene3D" id="1.25.40.10">
    <property type="entry name" value="Tetratricopeptide repeat domain"/>
    <property type="match status" value="3"/>
</dbReference>
<evidence type="ECO:0000256" key="3">
    <source>
        <dbReference type="SAM" id="MobiDB-lite"/>
    </source>
</evidence>
<dbReference type="InterPro" id="IPR000742">
    <property type="entry name" value="EGF"/>
</dbReference>
<dbReference type="PROSITE" id="PS01186">
    <property type="entry name" value="EGF_2"/>
    <property type="match status" value="1"/>
</dbReference>
<dbReference type="OrthoDB" id="308440at2759"/>
<evidence type="ECO:0000313" key="8">
    <source>
        <dbReference type="Proteomes" id="UP000267027"/>
    </source>
</evidence>
<gene>
    <name evidence="7" type="ORF">ACOC_LOCUS9642</name>
</gene>
<dbReference type="Gene3D" id="2.10.25.10">
    <property type="entry name" value="Laminin"/>
    <property type="match status" value="1"/>
</dbReference>
<dbReference type="PROSITE" id="PS50026">
    <property type="entry name" value="EGF_3"/>
    <property type="match status" value="1"/>
</dbReference>
<keyword evidence="4" id="KW-1133">Transmembrane helix</keyword>
<dbReference type="PANTHER" id="PTHR12558">
    <property type="entry name" value="CELL DIVISION CYCLE 16,23,27"/>
    <property type="match status" value="1"/>
</dbReference>
<feature type="domain" description="Ig-like" evidence="6">
    <location>
        <begin position="32"/>
        <end position="117"/>
    </location>
</feature>
<protein>
    <submittedName>
        <fullName evidence="9">EGF-like domain-containing protein</fullName>
    </submittedName>
</protein>
<feature type="transmembrane region" description="Helical" evidence="4">
    <location>
        <begin position="177"/>
        <end position="201"/>
    </location>
</feature>
<evidence type="ECO:0000313" key="9">
    <source>
        <dbReference type="WBParaSite" id="ACOC_0000964101-mRNA-1"/>
    </source>
</evidence>
<evidence type="ECO:0000256" key="4">
    <source>
        <dbReference type="SAM" id="Phobius"/>
    </source>
</evidence>
<name>A0A158PK58_ANGCS</name>
<dbReference type="AlphaFoldDB" id="A0A158PK58"/>
<dbReference type="GO" id="GO:0051301">
    <property type="term" value="P:cell division"/>
    <property type="evidence" value="ECO:0007669"/>
    <property type="project" value="TreeGrafter"/>
</dbReference>
<evidence type="ECO:0000256" key="1">
    <source>
        <dbReference type="ARBA" id="ARBA00022803"/>
    </source>
</evidence>
<sequence length="772" mass="85980">MIHYRRHKRDQPEENYVALAPSYELILSHDQPSQIDTTLAVTVEEGQALHLMCTAGEGIDEQTLKFEKGFEEVKGQRSRRSVRKHISSFEDATHSGIYECFARTSAGEEYSRKMRVSTKAVLPKGLTPCDNVDDFCGSNGRCGMKNYDKICVCDPGYVGQHCEHLLVKDYLITTVKVVAGAGGTLNIMFIFLTLIFACLFFKERKRLRQLQSHSVLPAEEPIFVTKPRNPYDDSDVQQEKACLATPCIPDRPLSRSTRLSTLRKFRNAIRHFSDTEVRFRYHKCLVKEKKFEEALAVLAKISGHQYIPKVRYAMAKLLSGKDHKGVNISTLYLQDVFTHCNSAFGSLAAVLRSGASTAYNAVIDIIGESLEGSTAANLTTWLEAQKLLGSGQPEQALKIMLLLGTNNPKILTEIGLVYNTLGMRHEARSELAKAHSLDGEQHYAMDTLALLFSQNSPPMAKELESLATQLMNSNENTVEAWIAVGHCARCQGKLKTALYFAHKACNKTVLGDKPKSEAMMLKAYVLLDLEKFDEAMRHLSAAIKRDVKNIDLYELQIVTYLQRAKIREARAAVAVCCQNLPSCPRARVLKAQVLLASANGKEEAQAILEEVVFAHPYLLEAVWLLISQYDSTHNYQKGIEVLKKLTENSMVPFHSMGRLHHQLGEFLSKTGMPAAAYHHTNLALTKHYEEAAVQMTHLEPTLSFHTPPMPTTPTCVPSECPGAPRLRGRQRHATPSSASTVGDLESRGVRLFSFDSPVDDTATEAMDVPPEG</sequence>